<dbReference type="InterPro" id="IPR014756">
    <property type="entry name" value="Ig_E-set"/>
</dbReference>
<name>A0A0M4EEM1_DROBS</name>
<evidence type="ECO:0000256" key="1">
    <source>
        <dbReference type="ARBA" id="ARBA00004613"/>
    </source>
</evidence>
<dbReference type="OMA" id="QCKNKPF"/>
<dbReference type="Pfam" id="PF02221">
    <property type="entry name" value="E1_DerP2_DerF2"/>
    <property type="match status" value="1"/>
</dbReference>
<sequence>MLDISHIQHFGHHGKAFCYLMLNRCDNSFIHSFKFQTFSCFLGNLSEQIRTKMLRFVLLTLACLCVAEGVTNFKQCKGKPAPLKVNVHDCEEPPCVVYKGQFALMDVQFVGNENNSRDLETKVTAKVFGITVPYDLPKEVSDICENLLYGAMCPIDKGEDVTYRFRFYVEQEFPEITTEVTVTLNDANMEPVACFIVSCKIRKGPASRNATDTLLLA</sequence>
<dbReference type="GO" id="GO:0005576">
    <property type="term" value="C:extracellular region"/>
    <property type="evidence" value="ECO:0007669"/>
    <property type="project" value="UniProtKB-SubCell"/>
</dbReference>
<dbReference type="SUPFAM" id="SSF81296">
    <property type="entry name" value="E set domains"/>
    <property type="match status" value="1"/>
</dbReference>
<dbReference type="STRING" id="30019.A0A0M4EEM1"/>
<evidence type="ECO:0000313" key="6">
    <source>
        <dbReference type="Proteomes" id="UP000494163"/>
    </source>
</evidence>
<feature type="domain" description="MD-2-related lipid-recognition" evidence="4">
    <location>
        <begin position="73"/>
        <end position="199"/>
    </location>
</feature>
<evidence type="ECO:0000313" key="5">
    <source>
        <dbReference type="EMBL" id="ALC46466.1"/>
    </source>
</evidence>
<dbReference type="Proteomes" id="UP000494163">
    <property type="component" value="Chromosome 3R"/>
</dbReference>
<dbReference type="Gene3D" id="2.60.40.770">
    <property type="match status" value="1"/>
</dbReference>
<evidence type="ECO:0000259" key="4">
    <source>
        <dbReference type="SMART" id="SM00737"/>
    </source>
</evidence>
<dbReference type="OrthoDB" id="6489092at2759"/>
<dbReference type="InterPro" id="IPR039670">
    <property type="entry name" value="NPC2-like"/>
</dbReference>
<keyword evidence="3" id="KW-0964">Secreted</keyword>
<keyword evidence="6" id="KW-1185">Reference proteome</keyword>
<organism evidence="5 6">
    <name type="scientific">Drosophila busckii</name>
    <name type="common">Fruit fly</name>
    <dbReference type="NCBI Taxonomy" id="30019"/>
    <lineage>
        <taxon>Eukaryota</taxon>
        <taxon>Metazoa</taxon>
        <taxon>Ecdysozoa</taxon>
        <taxon>Arthropoda</taxon>
        <taxon>Hexapoda</taxon>
        <taxon>Insecta</taxon>
        <taxon>Pterygota</taxon>
        <taxon>Neoptera</taxon>
        <taxon>Endopterygota</taxon>
        <taxon>Diptera</taxon>
        <taxon>Brachycera</taxon>
        <taxon>Muscomorpha</taxon>
        <taxon>Ephydroidea</taxon>
        <taxon>Drosophilidae</taxon>
        <taxon>Drosophila</taxon>
    </lineage>
</organism>
<dbReference type="SMR" id="A0A0M4EEM1"/>
<dbReference type="AlphaFoldDB" id="A0A0M4EEM1"/>
<dbReference type="PANTHER" id="PTHR11306:SF36">
    <property type="entry name" value="NIEMANN-PICK TYPE C-2C-RELATED"/>
    <property type="match status" value="1"/>
</dbReference>
<protein>
    <submittedName>
        <fullName evidence="5">Npc2c</fullName>
    </submittedName>
</protein>
<dbReference type="InterPro" id="IPR003172">
    <property type="entry name" value="ML_dom"/>
</dbReference>
<comment type="subcellular location">
    <subcellularLocation>
        <location evidence="1">Secreted</location>
    </subcellularLocation>
</comment>
<dbReference type="GO" id="GO:0015918">
    <property type="term" value="P:sterol transport"/>
    <property type="evidence" value="ECO:0007669"/>
    <property type="project" value="InterPro"/>
</dbReference>
<comment type="similarity">
    <text evidence="2">Belongs to the NPC2 family.</text>
</comment>
<reference evidence="5 6" key="1">
    <citation type="submission" date="2015-08" db="EMBL/GenBank/DDBJ databases">
        <title>Ancestral chromatin configuration constrains chromatin evolution on differentiating sex chromosomes in Drosophila.</title>
        <authorList>
            <person name="Zhou Q."/>
            <person name="Bachtrog D."/>
        </authorList>
    </citation>
    <scope>NUCLEOTIDE SEQUENCE [LARGE SCALE GENOMIC DNA]</scope>
    <source>
        <tissue evidence="5">Whole larvae</tissue>
    </source>
</reference>
<proteinExistence type="inferred from homology"/>
<dbReference type="EMBL" id="CP012526">
    <property type="protein sequence ID" value="ALC46466.1"/>
    <property type="molecule type" value="Genomic_DNA"/>
</dbReference>
<evidence type="ECO:0000256" key="3">
    <source>
        <dbReference type="ARBA" id="ARBA00022525"/>
    </source>
</evidence>
<gene>
    <name evidence="5" type="ORF">Dbus_chr3Rg1216</name>
</gene>
<accession>A0A0M4EEM1</accession>
<dbReference type="FunFam" id="2.60.40.770:FF:000001">
    <property type="entry name" value="NPC intracellular cholesterol transporter 2"/>
    <property type="match status" value="1"/>
</dbReference>
<dbReference type="PANTHER" id="PTHR11306">
    <property type="entry name" value="NIEMANN PICK TYPE C2 PROTEIN NPC2-RELATED"/>
    <property type="match status" value="1"/>
</dbReference>
<dbReference type="GO" id="GO:0032934">
    <property type="term" value="F:sterol binding"/>
    <property type="evidence" value="ECO:0007669"/>
    <property type="project" value="InterPro"/>
</dbReference>
<dbReference type="SMART" id="SM00737">
    <property type="entry name" value="ML"/>
    <property type="match status" value="1"/>
</dbReference>
<evidence type="ECO:0000256" key="2">
    <source>
        <dbReference type="ARBA" id="ARBA00006370"/>
    </source>
</evidence>